<accession>A0AA36LYL1</accession>
<name>A0AA36LYL1_CYLNA</name>
<protein>
    <submittedName>
        <fullName evidence="1">Uncharacterized protein</fullName>
    </submittedName>
</protein>
<keyword evidence="2" id="KW-1185">Reference proteome</keyword>
<dbReference type="EMBL" id="CATQJL010000112">
    <property type="protein sequence ID" value="CAJ0593958.1"/>
    <property type="molecule type" value="Genomic_DNA"/>
</dbReference>
<evidence type="ECO:0000313" key="1">
    <source>
        <dbReference type="EMBL" id="CAJ0593958.1"/>
    </source>
</evidence>
<gene>
    <name evidence="1" type="ORF">CYNAS_LOCUS5941</name>
</gene>
<evidence type="ECO:0000313" key="2">
    <source>
        <dbReference type="Proteomes" id="UP001176961"/>
    </source>
</evidence>
<organism evidence="1 2">
    <name type="scientific">Cylicocyclus nassatus</name>
    <name type="common">Nematode worm</name>
    <dbReference type="NCBI Taxonomy" id="53992"/>
    <lineage>
        <taxon>Eukaryota</taxon>
        <taxon>Metazoa</taxon>
        <taxon>Ecdysozoa</taxon>
        <taxon>Nematoda</taxon>
        <taxon>Chromadorea</taxon>
        <taxon>Rhabditida</taxon>
        <taxon>Rhabditina</taxon>
        <taxon>Rhabditomorpha</taxon>
        <taxon>Strongyloidea</taxon>
        <taxon>Strongylidae</taxon>
        <taxon>Cylicocyclus</taxon>
    </lineage>
</organism>
<comment type="caution">
    <text evidence="1">The sequence shown here is derived from an EMBL/GenBank/DDBJ whole genome shotgun (WGS) entry which is preliminary data.</text>
</comment>
<sequence>MLPLIQIHLESNPRNLDALARSPARTQSRPIQSSILNVYCNAHVSGIALLTNIIATLCIACHRMQLVIAYVCV</sequence>
<reference evidence="1" key="1">
    <citation type="submission" date="2023-07" db="EMBL/GenBank/DDBJ databases">
        <authorList>
            <consortium name="CYATHOMIX"/>
        </authorList>
    </citation>
    <scope>NUCLEOTIDE SEQUENCE</scope>
    <source>
        <strain evidence="1">N/A</strain>
    </source>
</reference>
<proteinExistence type="predicted"/>
<dbReference type="Proteomes" id="UP001176961">
    <property type="component" value="Unassembled WGS sequence"/>
</dbReference>
<dbReference type="AlphaFoldDB" id="A0AA36LYL1"/>